<name>A0A9W7YH81_9FUNG</name>
<gene>
    <name evidence="2" type="ORF">LPJ61_001181</name>
</gene>
<protein>
    <recommendedName>
        <fullName evidence="1">Rab3-GAP regulatory subunit N-terminal domain-containing protein</fullName>
    </recommendedName>
</protein>
<dbReference type="PANTHER" id="PTHR12472">
    <property type="entry name" value="RAB3-GAP REGULATORY DOMAIN"/>
    <property type="match status" value="1"/>
</dbReference>
<dbReference type="EMBL" id="JANBOI010000086">
    <property type="protein sequence ID" value="KAJ1734242.1"/>
    <property type="molecule type" value="Genomic_DNA"/>
</dbReference>
<evidence type="ECO:0000259" key="1">
    <source>
        <dbReference type="Pfam" id="PF14655"/>
    </source>
</evidence>
<comment type="caution">
    <text evidence="2">The sequence shown here is derived from an EMBL/GenBank/DDBJ whole genome shotgun (WGS) entry which is preliminary data.</text>
</comment>
<evidence type="ECO:0000313" key="3">
    <source>
        <dbReference type="Proteomes" id="UP001143981"/>
    </source>
</evidence>
<reference evidence="2" key="1">
    <citation type="submission" date="2022-07" db="EMBL/GenBank/DDBJ databases">
        <title>Phylogenomic reconstructions and comparative analyses of Kickxellomycotina fungi.</title>
        <authorList>
            <person name="Reynolds N.K."/>
            <person name="Stajich J.E."/>
            <person name="Barry K."/>
            <person name="Grigoriev I.V."/>
            <person name="Crous P."/>
            <person name="Smith M.E."/>
        </authorList>
    </citation>
    <scope>NUCLEOTIDE SEQUENCE</scope>
    <source>
        <strain evidence="2">BCRC 34381</strain>
    </source>
</reference>
<feature type="domain" description="Rab3-GAP regulatory subunit N-terminal" evidence="1">
    <location>
        <begin position="57"/>
        <end position="470"/>
    </location>
</feature>
<accession>A0A9W7YH81</accession>
<organism evidence="2 3">
    <name type="scientific">Coemansia biformis</name>
    <dbReference type="NCBI Taxonomy" id="1286918"/>
    <lineage>
        <taxon>Eukaryota</taxon>
        <taxon>Fungi</taxon>
        <taxon>Fungi incertae sedis</taxon>
        <taxon>Zoopagomycota</taxon>
        <taxon>Kickxellomycotina</taxon>
        <taxon>Kickxellomycetes</taxon>
        <taxon>Kickxellales</taxon>
        <taxon>Kickxellaceae</taxon>
        <taxon>Coemansia</taxon>
    </lineage>
</organism>
<keyword evidence="3" id="KW-1185">Reference proteome</keyword>
<dbReference type="AlphaFoldDB" id="A0A9W7YH81"/>
<dbReference type="Pfam" id="PF14655">
    <property type="entry name" value="RAB3GAP2_N"/>
    <property type="match status" value="1"/>
</dbReference>
<dbReference type="PANTHER" id="PTHR12472:SF0">
    <property type="entry name" value="RAB3 GTPASE-ACTIVATING PROTEIN NON-CATALYTIC SUBUNIT"/>
    <property type="match status" value="1"/>
</dbReference>
<proteinExistence type="predicted"/>
<dbReference type="InterPro" id="IPR032839">
    <property type="entry name" value="RAB3GAP_N"/>
</dbReference>
<dbReference type="Proteomes" id="UP001143981">
    <property type="component" value="Unassembled WGS sequence"/>
</dbReference>
<sequence>MDTESPIRSKNRRLSAAVVAQIPEALLRLLLGEQGGSEPRDSIGTSSAYAERYHALLRKAVFAASMDGSYLAVACSERFMLLGHPEDASMCYRLISVGSEAALPGETVTAIYCMDIYAPSLLPGTHHGQQRQQQQQQGKQGSQLLCVVVGYSSGYLRVFSMYGHLLTAHQLHSQPLLRIQHRMPLHAASEGGGTLPTQPHSRSTPEDTEEVCLAYADGTMVSIDGQSLYLALRVCQSEAAAGEASEPTFQYKKWSFDVSTPQVSDAVSYGPVVCRDPLARLAMGSMTSNPLPSDATARFLVAPMHGKAAFGVFMTNEDVAVSYSAVDIAGRVAARVTGAVLNMAKSYFWRGSPLLAGGGSDRAEVARQSSPGKTDRGTTVPCVLAVRDSPRKVLEISLAPVHYGLAALTDTLGRVMLFDLESSEVVYMLKGLRGSRCAWLEADSGSASQRRVFVVICASKRGVVEVYELGSMESPLASINVGPGWAPIQCPTQPLGGSLLVGSAGNEHRAALPCLASCLLVNDRGQVARIAIDAS</sequence>
<dbReference type="OrthoDB" id="360390at2759"/>
<evidence type="ECO:0000313" key="2">
    <source>
        <dbReference type="EMBL" id="KAJ1734242.1"/>
    </source>
</evidence>
<dbReference type="InterPro" id="IPR026059">
    <property type="entry name" value="Rab3GAP2"/>
</dbReference>